<dbReference type="RefSeq" id="WP_128913499.1">
    <property type="nucleotide sequence ID" value="NZ_RDSM01000002.1"/>
</dbReference>
<dbReference type="PANTHER" id="PTHR35038:SF6">
    <property type="entry name" value="SURFACE LOCALIZED DECAHEME CYTOCHROME C LIPOPROTEIN"/>
    <property type="match status" value="1"/>
</dbReference>
<dbReference type="InterPro" id="IPR051829">
    <property type="entry name" value="Multiheme_Cytochr_ET"/>
</dbReference>
<comment type="caution">
    <text evidence="3">The sequence shown here is derived from an EMBL/GenBank/DDBJ whole genome shotgun (WGS) entry which is preliminary data.</text>
</comment>
<evidence type="ECO:0000313" key="3">
    <source>
        <dbReference type="EMBL" id="RXH55942.1"/>
    </source>
</evidence>
<gene>
    <name evidence="3" type="ORF">GRAN_2799</name>
</gene>
<dbReference type="OrthoDB" id="9788513at2"/>
<protein>
    <submittedName>
        <fullName evidence="3">Uncharacterized protein</fullName>
    </submittedName>
</protein>
<accession>A0A4Q0SZT5</accession>
<dbReference type="SUPFAM" id="SSF48695">
    <property type="entry name" value="Multiheme cytochromes"/>
    <property type="match status" value="2"/>
</dbReference>
<keyword evidence="4" id="KW-1185">Reference proteome</keyword>
<dbReference type="InterPro" id="IPR036280">
    <property type="entry name" value="Multihaem_cyt_sf"/>
</dbReference>
<dbReference type="EMBL" id="RDSM01000002">
    <property type="protein sequence ID" value="RXH55942.1"/>
    <property type="molecule type" value="Genomic_DNA"/>
</dbReference>
<feature type="region of interest" description="Disordered" evidence="2">
    <location>
        <begin position="281"/>
        <end position="318"/>
    </location>
</feature>
<evidence type="ECO:0000313" key="4">
    <source>
        <dbReference type="Proteomes" id="UP000289437"/>
    </source>
</evidence>
<evidence type="ECO:0000256" key="1">
    <source>
        <dbReference type="ARBA" id="ARBA00022729"/>
    </source>
</evidence>
<dbReference type="Proteomes" id="UP000289437">
    <property type="component" value="Unassembled WGS sequence"/>
</dbReference>
<dbReference type="PANTHER" id="PTHR35038">
    <property type="entry name" value="DISSIMILATORY SULFITE REDUCTASE SIRA"/>
    <property type="match status" value="1"/>
</dbReference>
<feature type="region of interest" description="Disordered" evidence="2">
    <location>
        <begin position="65"/>
        <end position="90"/>
    </location>
</feature>
<dbReference type="InterPro" id="IPR013211">
    <property type="entry name" value="LVIVD"/>
</dbReference>
<reference evidence="3 4" key="1">
    <citation type="submission" date="2018-11" db="EMBL/GenBank/DDBJ databases">
        <authorList>
            <person name="Mardanov A.V."/>
            <person name="Ravin N.V."/>
            <person name="Dedysh S.N."/>
        </authorList>
    </citation>
    <scope>NUCLEOTIDE SEQUENCE [LARGE SCALE GENOMIC DNA]</scope>
    <source>
        <strain evidence="3 4">AF10</strain>
    </source>
</reference>
<dbReference type="Pfam" id="PF08309">
    <property type="entry name" value="LVIVD"/>
    <property type="match status" value="3"/>
</dbReference>
<dbReference type="CDD" id="cd08168">
    <property type="entry name" value="Cytochrom_C3"/>
    <property type="match status" value="1"/>
</dbReference>
<reference evidence="4" key="2">
    <citation type="submission" date="2019-02" db="EMBL/GenBank/DDBJ databases">
        <title>Granulicella sibirica sp. nov., a psychrotolerant acidobacterium isolated from an organic soil layer in forested tundra, West Siberia.</title>
        <authorList>
            <person name="Oshkin I.Y."/>
            <person name="Kulichevskaya I.S."/>
            <person name="Rijpstra W.I.C."/>
            <person name="Sinninghe Damste J.S."/>
            <person name="Rakitin A.L."/>
            <person name="Ravin N.V."/>
            <person name="Dedysh S.N."/>
        </authorList>
    </citation>
    <scope>NUCLEOTIDE SEQUENCE [LARGE SCALE GENOMIC DNA]</scope>
    <source>
        <strain evidence="4">AF10</strain>
    </source>
</reference>
<feature type="compositionally biased region" description="Basic and acidic residues" evidence="2">
    <location>
        <begin position="285"/>
        <end position="295"/>
    </location>
</feature>
<feature type="compositionally biased region" description="Basic and acidic residues" evidence="2">
    <location>
        <begin position="304"/>
        <end position="314"/>
    </location>
</feature>
<sequence length="1284" mass="141488">MLDFFRTFARRADHVSVRRGLVVAVMLSAGLAIARMQHVQGVEARQQAQREGQAEAAQIETPHQITSASGGKIKVAGHPGTGIRQGESAEDAQKSSVGCVSCHTGIEHPNMHSEDTVTLGCADCHGGRAEVMVAGERGSKEYAAAEMSAHVQPRFPQDMEQGGNPKRVYTRWLRESYEFVRFANPGDLRVAPETCGACHANETRNVKTSMMTHGAMLWGAALYNNGAYPLKNPHFGESYDIDGKPERLRTFPPPTAQETKMKGVLPYLDPLQRWEVSEPGNMLRPFERGGEKKSEIGNPSPEEMAGKPDTKLSDRGIGTDLRTDPVFLGLQKTRLLDPLLSFPGTNDQAGDYRGSGCSGCHVVYANDRDPLHSGPISIYGNRGQSISEDKTVNRGEPGHPLTHSFTKMIPSSQCMTCHVHPGTNMVTSYYGFTWWDNEADGKTMYPEKQHNPSEQELHDVRVRNPEGSAPRGNWADPDFLLRLGTKDFNANLKDTQFADFHSHGWIFRAVYKRDRKGNLLDKDDKKILADDPEALGKSVHLADIHLEKGMHCIDCHFTQDVHGNGKLYGETRNAVEIGCVDCHGTIQQKATLKTSGPASANDLSSNLLRMRTPFKQARFYWRDGKLWQRSNVDEKVEWEVVQTLDTITPGNEHYSEKSRLAKTLQTDGVTWGHTDDMKKLAHNDSRMTCQSCHSSWTTSCFGCHLSMSANQKMPMLHNEGETTRNWTAYNFQVLRDDVYMLGIDGTPTGNKIAPVRSACAVVVSSQNANRNWIYQQQQTVSSPGFSGEAFSTYVPHTVRGKETKGCTDCHVSANGDNNAWMAQLLVQGTNFLNFMGKYIYVANGDHGFEAVPVAASTEPPVIAGSDFQKLAYPADYEKFVRGGRFLKGALEHEGEDVLDVQLRGEYLYAAMGKGGFRVFDVANVDIKDDSERLQTAPVSPLGQKFYVKTKYATSVASPSTLALDPLRTQIAENEEQGIHPMYAFLYVTDKFEGLVVIGDPKKGVGTLLDGNPQNNFLKRALAFNPDGVLDGARRITIAGTNAYILADKGMFVVSLEDPLHPKVIGSYPEIHDGRGVAVQFRYAFVVDAEGMKVYDITHPEKLRRVGDTVPFADAKNVYVARTYAYVSAGKDGIGIVDVEHPEHPKMDMMFNAGGALNDTHDLKIGMVASSQFAFVADGKNGMRIVQLFSPGTQRNFYGFSPEPVPQLIATRKMKGEALAISKGIDRDRAVDENGNQLAVFGRRGARPLNGEEMRKMYLRAGELYTVTDDPPAAATPGNAVAAVR</sequence>
<organism evidence="3 4">
    <name type="scientific">Granulicella sibirica</name>
    <dbReference type="NCBI Taxonomy" id="2479048"/>
    <lineage>
        <taxon>Bacteria</taxon>
        <taxon>Pseudomonadati</taxon>
        <taxon>Acidobacteriota</taxon>
        <taxon>Terriglobia</taxon>
        <taxon>Terriglobales</taxon>
        <taxon>Acidobacteriaceae</taxon>
        <taxon>Granulicella</taxon>
    </lineage>
</organism>
<dbReference type="GO" id="GO:0016491">
    <property type="term" value="F:oxidoreductase activity"/>
    <property type="evidence" value="ECO:0007669"/>
    <property type="project" value="TreeGrafter"/>
</dbReference>
<proteinExistence type="predicted"/>
<evidence type="ECO:0000256" key="2">
    <source>
        <dbReference type="SAM" id="MobiDB-lite"/>
    </source>
</evidence>
<keyword evidence="1" id="KW-0732">Signal</keyword>
<name>A0A4Q0SZT5_9BACT</name>